<organism evidence="4 5">
    <name type="scientific">Linum tenue</name>
    <dbReference type="NCBI Taxonomy" id="586396"/>
    <lineage>
        <taxon>Eukaryota</taxon>
        <taxon>Viridiplantae</taxon>
        <taxon>Streptophyta</taxon>
        <taxon>Embryophyta</taxon>
        <taxon>Tracheophyta</taxon>
        <taxon>Spermatophyta</taxon>
        <taxon>Magnoliopsida</taxon>
        <taxon>eudicotyledons</taxon>
        <taxon>Gunneridae</taxon>
        <taxon>Pentapetalae</taxon>
        <taxon>rosids</taxon>
        <taxon>fabids</taxon>
        <taxon>Malpighiales</taxon>
        <taxon>Linaceae</taxon>
        <taxon>Linum</taxon>
    </lineage>
</organism>
<reference evidence="4" key="1">
    <citation type="submission" date="2022-08" db="EMBL/GenBank/DDBJ databases">
        <authorList>
            <person name="Gutierrez-Valencia J."/>
        </authorList>
    </citation>
    <scope>NUCLEOTIDE SEQUENCE</scope>
</reference>
<comment type="caution">
    <text evidence="4">The sequence shown here is derived from an EMBL/GenBank/DDBJ whole genome shotgun (WGS) entry which is preliminary data.</text>
</comment>
<evidence type="ECO:0000259" key="3">
    <source>
        <dbReference type="Pfam" id="PF14432"/>
    </source>
</evidence>
<gene>
    <name evidence="4" type="ORF">LITE_LOCUS17374</name>
</gene>
<dbReference type="GO" id="GO:0003723">
    <property type="term" value="F:RNA binding"/>
    <property type="evidence" value="ECO:0007669"/>
    <property type="project" value="InterPro"/>
</dbReference>
<dbReference type="Pfam" id="PF14432">
    <property type="entry name" value="DYW_deaminase"/>
    <property type="match status" value="1"/>
</dbReference>
<dbReference type="EMBL" id="CAMGYJ010000005">
    <property type="protein sequence ID" value="CAI0417601.1"/>
    <property type="molecule type" value="Genomic_DNA"/>
</dbReference>
<dbReference type="Proteomes" id="UP001154282">
    <property type="component" value="Unassembled WGS sequence"/>
</dbReference>
<evidence type="ECO:0000313" key="5">
    <source>
        <dbReference type="Proteomes" id="UP001154282"/>
    </source>
</evidence>
<evidence type="ECO:0000256" key="1">
    <source>
        <dbReference type="ARBA" id="ARBA00006643"/>
    </source>
</evidence>
<dbReference type="PANTHER" id="PTHR47926:SF410">
    <property type="entry name" value="(WILD MALAYSIAN BANANA) HYPOTHETICAL PROTEIN"/>
    <property type="match status" value="1"/>
</dbReference>
<evidence type="ECO:0000313" key="4">
    <source>
        <dbReference type="EMBL" id="CAI0417601.1"/>
    </source>
</evidence>
<evidence type="ECO:0000256" key="2">
    <source>
        <dbReference type="ARBA" id="ARBA00022737"/>
    </source>
</evidence>
<protein>
    <recommendedName>
        <fullName evidence="3">DYW domain-containing protein</fullName>
    </recommendedName>
</protein>
<dbReference type="AlphaFoldDB" id="A0AAV0K6G8"/>
<dbReference type="PANTHER" id="PTHR47926">
    <property type="entry name" value="PENTATRICOPEPTIDE REPEAT-CONTAINING PROTEIN"/>
    <property type="match status" value="1"/>
</dbReference>
<proteinExistence type="inferred from homology"/>
<name>A0AAV0K6G8_9ROSI</name>
<dbReference type="GO" id="GO:0009451">
    <property type="term" value="P:RNA modification"/>
    <property type="evidence" value="ECO:0007669"/>
    <property type="project" value="InterPro"/>
</dbReference>
<dbReference type="InterPro" id="IPR002885">
    <property type="entry name" value="PPR_rpt"/>
</dbReference>
<feature type="domain" description="DYW" evidence="3">
    <location>
        <begin position="120"/>
        <end position="212"/>
    </location>
</feature>
<keyword evidence="2" id="KW-0677">Repeat</keyword>
<sequence length="212" mass="24306">MRKDYGVEPKPDHYSCMVDLLSRAGKLDEAVDLIKKSPFKPHPAIYGTLLGACRIHKNTKIAELVRQLMNRSNVVKTPGYSWIDVKNIVHEFRSGDRIHPHLGSIHEKLNELEEKMKLAGYVPDLECALHDVGEAEKKQLLLRHSEKLAIAYGLMKLPPGVPIRVFKNLRICADCHRAAKCISEIEKREIIVRDTTRFHHFKDGSCSCRDYW</sequence>
<dbReference type="InterPro" id="IPR032867">
    <property type="entry name" value="DYW_dom"/>
</dbReference>
<dbReference type="InterPro" id="IPR046960">
    <property type="entry name" value="PPR_At4g14850-like_plant"/>
</dbReference>
<accession>A0AAV0K6G8</accession>
<comment type="similarity">
    <text evidence="1">Belongs to the PPR family. PCMP-H subfamily.</text>
</comment>
<keyword evidence="5" id="KW-1185">Reference proteome</keyword>
<dbReference type="InterPro" id="IPR011990">
    <property type="entry name" value="TPR-like_helical_dom_sf"/>
</dbReference>
<dbReference type="GO" id="GO:0008270">
    <property type="term" value="F:zinc ion binding"/>
    <property type="evidence" value="ECO:0007669"/>
    <property type="project" value="InterPro"/>
</dbReference>
<dbReference type="Gene3D" id="1.25.40.10">
    <property type="entry name" value="Tetratricopeptide repeat domain"/>
    <property type="match status" value="1"/>
</dbReference>
<dbReference type="Pfam" id="PF01535">
    <property type="entry name" value="PPR"/>
    <property type="match status" value="1"/>
</dbReference>